<evidence type="ECO:0000313" key="14">
    <source>
        <dbReference type="Proteomes" id="UP000002191"/>
    </source>
</evidence>
<keyword evidence="9 11" id="KW-1133">Transmembrane helix</keyword>
<keyword evidence="14" id="KW-1185">Reference proteome</keyword>
<evidence type="ECO:0000256" key="4">
    <source>
        <dbReference type="ARBA" id="ARBA00016506"/>
    </source>
</evidence>
<dbReference type="InterPro" id="IPR000515">
    <property type="entry name" value="MetI-like"/>
</dbReference>
<evidence type="ECO:0000313" key="13">
    <source>
        <dbReference type="EMBL" id="ADU62762.1"/>
    </source>
</evidence>
<feature type="transmembrane region" description="Helical" evidence="11">
    <location>
        <begin position="20"/>
        <end position="38"/>
    </location>
</feature>
<evidence type="ECO:0000256" key="3">
    <source>
        <dbReference type="ARBA" id="ARBA00010072"/>
    </source>
</evidence>
<evidence type="ECO:0000256" key="5">
    <source>
        <dbReference type="ARBA" id="ARBA00022448"/>
    </source>
</evidence>
<dbReference type="GO" id="GO:0043190">
    <property type="term" value="C:ATP-binding cassette (ABC) transporter complex"/>
    <property type="evidence" value="ECO:0007669"/>
    <property type="project" value="InterPro"/>
</dbReference>
<dbReference type="NCBIfam" id="TIGR01726">
    <property type="entry name" value="HEQRo_perm_3TM"/>
    <property type="match status" value="1"/>
</dbReference>
<dbReference type="Proteomes" id="UP000002191">
    <property type="component" value="Chromosome"/>
</dbReference>
<evidence type="ECO:0000256" key="6">
    <source>
        <dbReference type="ARBA" id="ARBA00022475"/>
    </source>
</evidence>
<dbReference type="Gene3D" id="1.10.3720.10">
    <property type="entry name" value="MetI-like"/>
    <property type="match status" value="1"/>
</dbReference>
<comment type="similarity">
    <text evidence="3">Belongs to the binding-protein-dependent transport system permease family. HisMQ subfamily.</text>
</comment>
<dbReference type="InterPro" id="IPR010065">
    <property type="entry name" value="AA_ABC_transptr_permease_3TM"/>
</dbReference>
<dbReference type="InterPro" id="IPR035906">
    <property type="entry name" value="MetI-like_sf"/>
</dbReference>
<organism evidence="13 14">
    <name type="scientific">Pseudodesulfovibrio aespoeensis (strain ATCC 700646 / DSM 10631 / Aspo-2)</name>
    <name type="common">Desulfovibrio aespoeensis</name>
    <dbReference type="NCBI Taxonomy" id="643562"/>
    <lineage>
        <taxon>Bacteria</taxon>
        <taxon>Pseudomonadati</taxon>
        <taxon>Thermodesulfobacteriota</taxon>
        <taxon>Desulfovibrionia</taxon>
        <taxon>Desulfovibrionales</taxon>
        <taxon>Desulfovibrionaceae</taxon>
    </lineage>
</organism>
<comment type="function">
    <text evidence="1">Part of the binding-protein-dependent transport system for glutamine; probably responsible for the translocation of the substrate across the membrane.</text>
</comment>
<comment type="subcellular location">
    <subcellularLocation>
        <location evidence="2">Cell inner membrane</location>
        <topology evidence="2">Multi-pass membrane protein</topology>
    </subcellularLocation>
    <subcellularLocation>
        <location evidence="11">Cell membrane</location>
        <topology evidence="11">Multi-pass membrane protein</topology>
    </subcellularLocation>
</comment>
<evidence type="ECO:0000256" key="10">
    <source>
        <dbReference type="ARBA" id="ARBA00023136"/>
    </source>
</evidence>
<dbReference type="eggNOG" id="COG0765">
    <property type="taxonomic scope" value="Bacteria"/>
</dbReference>
<dbReference type="PROSITE" id="PS50928">
    <property type="entry name" value="ABC_TM1"/>
    <property type="match status" value="1"/>
</dbReference>
<proteinExistence type="inferred from homology"/>
<keyword evidence="8" id="KW-0029">Amino-acid transport</keyword>
<evidence type="ECO:0000256" key="2">
    <source>
        <dbReference type="ARBA" id="ARBA00004429"/>
    </source>
</evidence>
<accession>E6VYJ9</accession>
<dbReference type="EMBL" id="CP002431">
    <property type="protein sequence ID" value="ADU62762.1"/>
    <property type="molecule type" value="Genomic_DNA"/>
</dbReference>
<evidence type="ECO:0000256" key="8">
    <source>
        <dbReference type="ARBA" id="ARBA00022970"/>
    </source>
</evidence>
<dbReference type="STRING" id="643562.Daes_1750"/>
<keyword evidence="6" id="KW-1003">Cell membrane</keyword>
<name>E6VYJ9_PSEA9</name>
<dbReference type="AlphaFoldDB" id="E6VYJ9"/>
<feature type="transmembrane region" description="Helical" evidence="11">
    <location>
        <begin position="122"/>
        <end position="152"/>
    </location>
</feature>
<dbReference type="GO" id="GO:0022857">
    <property type="term" value="F:transmembrane transporter activity"/>
    <property type="evidence" value="ECO:0007669"/>
    <property type="project" value="InterPro"/>
</dbReference>
<dbReference type="KEGG" id="das:Daes_1750"/>
<dbReference type="GO" id="GO:0006865">
    <property type="term" value="P:amino acid transport"/>
    <property type="evidence" value="ECO:0007669"/>
    <property type="project" value="UniProtKB-KW"/>
</dbReference>
<feature type="transmembrane region" description="Helical" evidence="11">
    <location>
        <begin position="242"/>
        <end position="264"/>
    </location>
</feature>
<dbReference type="InterPro" id="IPR043429">
    <property type="entry name" value="ArtM/GltK/GlnP/TcyL/YhdX-like"/>
</dbReference>
<reference evidence="13 14" key="2">
    <citation type="journal article" date="2014" name="Genome Announc.">
        <title>Complete Genome Sequence of the Subsurface, Mesophilic Sulfate-Reducing Bacterium Desulfovibrio aespoeensis Aspo-2.</title>
        <authorList>
            <person name="Pedersen K."/>
            <person name="Bengtsson A."/>
            <person name="Edlund J."/>
            <person name="Rabe L."/>
            <person name="Hazen T."/>
            <person name="Chakraborty R."/>
            <person name="Goodwin L."/>
            <person name="Shapiro N."/>
        </authorList>
    </citation>
    <scope>NUCLEOTIDE SEQUENCE [LARGE SCALE GENOMIC DNA]</scope>
    <source>
        <strain evidence="14">ATCC 700646 / DSM 10631 / Aspo-2</strain>
    </source>
</reference>
<dbReference type="PANTHER" id="PTHR30614">
    <property type="entry name" value="MEMBRANE COMPONENT OF AMINO ACID ABC TRANSPORTER"/>
    <property type="match status" value="1"/>
</dbReference>
<dbReference type="HOGENOM" id="CLU_019602_1_0_7"/>
<dbReference type="SUPFAM" id="SSF161098">
    <property type="entry name" value="MetI-like"/>
    <property type="match status" value="1"/>
</dbReference>
<feature type="transmembrane region" description="Helical" evidence="11">
    <location>
        <begin position="80"/>
        <end position="101"/>
    </location>
</feature>
<keyword evidence="10 11" id="KW-0472">Membrane</keyword>
<feature type="domain" description="ABC transmembrane type-1" evidence="12">
    <location>
        <begin position="74"/>
        <end position="261"/>
    </location>
</feature>
<keyword evidence="7 11" id="KW-0812">Transmembrane</keyword>
<evidence type="ECO:0000256" key="7">
    <source>
        <dbReference type="ARBA" id="ARBA00022692"/>
    </source>
</evidence>
<evidence type="ECO:0000259" key="12">
    <source>
        <dbReference type="PROSITE" id="PS50928"/>
    </source>
</evidence>
<dbReference type="FunFam" id="1.10.3720.10:FF:000033">
    <property type="entry name" value="Polar amino acid ABC transporter permease"/>
    <property type="match status" value="1"/>
</dbReference>
<dbReference type="PANTHER" id="PTHR30614:SF20">
    <property type="entry name" value="GLUTAMINE TRANSPORT SYSTEM PERMEASE PROTEIN GLNP"/>
    <property type="match status" value="1"/>
</dbReference>
<dbReference type="CDD" id="cd06261">
    <property type="entry name" value="TM_PBP2"/>
    <property type="match status" value="1"/>
</dbReference>
<dbReference type="Pfam" id="PF00528">
    <property type="entry name" value="BPD_transp_1"/>
    <property type="match status" value="1"/>
</dbReference>
<keyword evidence="5 11" id="KW-0813">Transport</keyword>
<evidence type="ECO:0000256" key="9">
    <source>
        <dbReference type="ARBA" id="ARBA00022989"/>
    </source>
</evidence>
<protein>
    <recommendedName>
        <fullName evidence="4">Putative glutamine transport system permease protein GlnP</fullName>
    </recommendedName>
</protein>
<reference evidence="14" key="1">
    <citation type="submission" date="2010-12" db="EMBL/GenBank/DDBJ databases">
        <title>Complete sequence of Desulfovibrio aespoeensis Aspo-2.</title>
        <authorList>
            <consortium name="US DOE Joint Genome Institute"/>
            <person name="Lucas S."/>
            <person name="Copeland A."/>
            <person name="Lapidus A."/>
            <person name="Cheng J.-F."/>
            <person name="Goodwin L."/>
            <person name="Pitluck S."/>
            <person name="Chertkov O."/>
            <person name="Misra M."/>
            <person name="Detter J.C."/>
            <person name="Han C."/>
            <person name="Tapia R."/>
            <person name="Land M."/>
            <person name="Hauser L."/>
            <person name="Kyrpides N."/>
            <person name="Ivanova N."/>
            <person name="Ovchinnikova G."/>
            <person name="Pedersen K."/>
            <person name="Jagevall S."/>
            <person name="Hazen T."/>
            <person name="Woyke T."/>
        </authorList>
    </citation>
    <scope>NUCLEOTIDE SEQUENCE [LARGE SCALE GENOMIC DNA]</scope>
    <source>
        <strain evidence="14">ATCC 700646 / DSM 10631 / Aspo-2</strain>
    </source>
</reference>
<evidence type="ECO:0000256" key="1">
    <source>
        <dbReference type="ARBA" id="ARBA00003159"/>
    </source>
</evidence>
<evidence type="ECO:0000256" key="11">
    <source>
        <dbReference type="RuleBase" id="RU363032"/>
    </source>
</evidence>
<sequence length="273" mass="30305">MTQPRDVRPPRHRMISRTALADTGLYLCVMAGLVWLLAEGTRQSGYNWQWYQIPKYLWRVTDQGFVWGPLLQGLGVTLRITALSMGLMLGIGLITALMRMSSSLAARGVARGYMELIRNSPLLIQIFFIYFVIAPILDISAFWAAIIALSLFEGAYASEILRAGISSIASGQWEAAQSLGMSPYAMYRHIILPQAVRRVLPPLTSQAVSLVKDSALVSTIAIMDLTQQGRMIDAETFLTFEIWFTVAAVYLAVTLALSGTVRLLERRYAGLRP</sequence>
<gene>
    <name evidence="13" type="ordered locus">Daes_1750</name>
</gene>